<evidence type="ECO:0000256" key="1">
    <source>
        <dbReference type="SAM" id="MobiDB-lite"/>
    </source>
</evidence>
<reference evidence="2 3" key="2">
    <citation type="journal article" date="2017" name="Front. Plant Sci.">
        <title>Gene Classification and Mining of Molecular Markers Useful in Red Clover (Trifolium pratense) Breeding.</title>
        <authorList>
            <person name="Istvanek J."/>
            <person name="Dluhosova J."/>
            <person name="Dluhos P."/>
            <person name="Patkova L."/>
            <person name="Nedelnik J."/>
            <person name="Repkova J."/>
        </authorList>
    </citation>
    <scope>NUCLEOTIDE SEQUENCE [LARGE SCALE GENOMIC DNA]</scope>
    <source>
        <strain evidence="3">cv. Tatra</strain>
        <tissue evidence="2">Young leaves</tissue>
    </source>
</reference>
<evidence type="ECO:0000313" key="2">
    <source>
        <dbReference type="EMBL" id="PNX86223.1"/>
    </source>
</evidence>
<dbReference type="EMBL" id="ASHM01050638">
    <property type="protein sequence ID" value="PNX86223.1"/>
    <property type="molecule type" value="Genomic_DNA"/>
</dbReference>
<dbReference type="AlphaFoldDB" id="A0A2K3M646"/>
<feature type="compositionally biased region" description="Basic and acidic residues" evidence="1">
    <location>
        <begin position="28"/>
        <end position="46"/>
    </location>
</feature>
<protein>
    <submittedName>
        <fullName evidence="2">Uncharacterized protein</fullName>
    </submittedName>
</protein>
<name>A0A2K3M646_TRIPR</name>
<comment type="caution">
    <text evidence="2">The sequence shown here is derived from an EMBL/GenBank/DDBJ whole genome shotgun (WGS) entry which is preliminary data.</text>
</comment>
<sequence>MDDLDPCLVRFLEQFGCFVLGLFGGHGGKGEVKEKSKEENVNSRENTELRGLSRVLPDLAEMNQIDGEIRS</sequence>
<evidence type="ECO:0000313" key="3">
    <source>
        <dbReference type="Proteomes" id="UP000236291"/>
    </source>
</evidence>
<feature type="region of interest" description="Disordered" evidence="1">
    <location>
        <begin position="27"/>
        <end position="46"/>
    </location>
</feature>
<organism evidence="2 3">
    <name type="scientific">Trifolium pratense</name>
    <name type="common">Red clover</name>
    <dbReference type="NCBI Taxonomy" id="57577"/>
    <lineage>
        <taxon>Eukaryota</taxon>
        <taxon>Viridiplantae</taxon>
        <taxon>Streptophyta</taxon>
        <taxon>Embryophyta</taxon>
        <taxon>Tracheophyta</taxon>
        <taxon>Spermatophyta</taxon>
        <taxon>Magnoliopsida</taxon>
        <taxon>eudicotyledons</taxon>
        <taxon>Gunneridae</taxon>
        <taxon>Pentapetalae</taxon>
        <taxon>rosids</taxon>
        <taxon>fabids</taxon>
        <taxon>Fabales</taxon>
        <taxon>Fabaceae</taxon>
        <taxon>Papilionoideae</taxon>
        <taxon>50 kb inversion clade</taxon>
        <taxon>NPAAA clade</taxon>
        <taxon>Hologalegina</taxon>
        <taxon>IRL clade</taxon>
        <taxon>Trifolieae</taxon>
        <taxon>Trifolium</taxon>
    </lineage>
</organism>
<proteinExistence type="predicted"/>
<dbReference type="Proteomes" id="UP000236291">
    <property type="component" value="Unassembled WGS sequence"/>
</dbReference>
<reference evidence="2 3" key="1">
    <citation type="journal article" date="2014" name="Am. J. Bot.">
        <title>Genome assembly and annotation for red clover (Trifolium pratense; Fabaceae).</title>
        <authorList>
            <person name="Istvanek J."/>
            <person name="Jaros M."/>
            <person name="Krenek A."/>
            <person name="Repkova J."/>
        </authorList>
    </citation>
    <scope>NUCLEOTIDE SEQUENCE [LARGE SCALE GENOMIC DNA]</scope>
    <source>
        <strain evidence="3">cv. Tatra</strain>
        <tissue evidence="2">Young leaves</tissue>
    </source>
</reference>
<gene>
    <name evidence="2" type="ORF">L195_g042300</name>
</gene>
<accession>A0A2K3M646</accession>